<name>A0A9D4SWT3_RHISA</name>
<dbReference type="AlphaFoldDB" id="A0A9D4SWT3"/>
<sequence>MAWDRVAPTTIANCFGKCGVVESAATASQESEDDIEKWEQLGLDCSADDFVTADDDLATRGLRTIDEIVNEVAASHPEMASSDDDDDCSASEQPPSTAEIIRDLDITRRSVASERVRESTSAQFFTFQASLMVDLAKKKVQKDIRDFFSRK</sequence>
<protein>
    <submittedName>
        <fullName evidence="2">Uncharacterized protein</fullName>
    </submittedName>
</protein>
<dbReference type="EMBL" id="JABSTV010001251">
    <property type="protein sequence ID" value="KAH7952357.1"/>
    <property type="molecule type" value="Genomic_DNA"/>
</dbReference>
<reference evidence="2" key="1">
    <citation type="journal article" date="2020" name="Cell">
        <title>Large-Scale Comparative Analyses of Tick Genomes Elucidate Their Genetic Diversity and Vector Capacities.</title>
        <authorList>
            <consortium name="Tick Genome and Microbiome Consortium (TIGMIC)"/>
            <person name="Jia N."/>
            <person name="Wang J."/>
            <person name="Shi W."/>
            <person name="Du L."/>
            <person name="Sun Y."/>
            <person name="Zhan W."/>
            <person name="Jiang J.F."/>
            <person name="Wang Q."/>
            <person name="Zhang B."/>
            <person name="Ji P."/>
            <person name="Bell-Sakyi L."/>
            <person name="Cui X.M."/>
            <person name="Yuan T.T."/>
            <person name="Jiang B.G."/>
            <person name="Yang W.F."/>
            <person name="Lam T.T."/>
            <person name="Chang Q.C."/>
            <person name="Ding S.J."/>
            <person name="Wang X.J."/>
            <person name="Zhu J.G."/>
            <person name="Ruan X.D."/>
            <person name="Zhao L."/>
            <person name="Wei J.T."/>
            <person name="Ye R.Z."/>
            <person name="Que T.C."/>
            <person name="Du C.H."/>
            <person name="Zhou Y.H."/>
            <person name="Cheng J.X."/>
            <person name="Dai P.F."/>
            <person name="Guo W.B."/>
            <person name="Han X.H."/>
            <person name="Huang E.J."/>
            <person name="Li L.F."/>
            <person name="Wei W."/>
            <person name="Gao Y.C."/>
            <person name="Liu J.Z."/>
            <person name="Shao H.Z."/>
            <person name="Wang X."/>
            <person name="Wang C.C."/>
            <person name="Yang T.C."/>
            <person name="Huo Q.B."/>
            <person name="Li W."/>
            <person name="Chen H.Y."/>
            <person name="Chen S.E."/>
            <person name="Zhou L.G."/>
            <person name="Ni X.B."/>
            <person name="Tian J.H."/>
            <person name="Sheng Y."/>
            <person name="Liu T."/>
            <person name="Pan Y.S."/>
            <person name="Xia L.Y."/>
            <person name="Li J."/>
            <person name="Zhao F."/>
            <person name="Cao W.C."/>
        </authorList>
    </citation>
    <scope>NUCLEOTIDE SEQUENCE</scope>
    <source>
        <strain evidence="2">Rsan-2018</strain>
    </source>
</reference>
<reference evidence="2" key="2">
    <citation type="submission" date="2021-09" db="EMBL/GenBank/DDBJ databases">
        <authorList>
            <person name="Jia N."/>
            <person name="Wang J."/>
            <person name="Shi W."/>
            <person name="Du L."/>
            <person name="Sun Y."/>
            <person name="Zhan W."/>
            <person name="Jiang J."/>
            <person name="Wang Q."/>
            <person name="Zhang B."/>
            <person name="Ji P."/>
            <person name="Sakyi L.B."/>
            <person name="Cui X."/>
            <person name="Yuan T."/>
            <person name="Jiang B."/>
            <person name="Yang W."/>
            <person name="Lam T.T.-Y."/>
            <person name="Chang Q."/>
            <person name="Ding S."/>
            <person name="Wang X."/>
            <person name="Zhu J."/>
            <person name="Ruan X."/>
            <person name="Zhao L."/>
            <person name="Wei J."/>
            <person name="Que T."/>
            <person name="Du C."/>
            <person name="Cheng J."/>
            <person name="Dai P."/>
            <person name="Han X."/>
            <person name="Huang E."/>
            <person name="Gao Y."/>
            <person name="Liu J."/>
            <person name="Shao H."/>
            <person name="Ye R."/>
            <person name="Li L."/>
            <person name="Wei W."/>
            <person name="Wang X."/>
            <person name="Wang C."/>
            <person name="Huo Q."/>
            <person name="Li W."/>
            <person name="Guo W."/>
            <person name="Chen H."/>
            <person name="Chen S."/>
            <person name="Zhou L."/>
            <person name="Zhou L."/>
            <person name="Ni X."/>
            <person name="Tian J."/>
            <person name="Zhou Y."/>
            <person name="Sheng Y."/>
            <person name="Liu T."/>
            <person name="Pan Y."/>
            <person name="Xia L."/>
            <person name="Li J."/>
            <person name="Zhao F."/>
            <person name="Cao W."/>
        </authorList>
    </citation>
    <scope>NUCLEOTIDE SEQUENCE</scope>
    <source>
        <strain evidence="2">Rsan-2018</strain>
        <tissue evidence="2">Larvae</tissue>
    </source>
</reference>
<keyword evidence="3" id="KW-1185">Reference proteome</keyword>
<comment type="caution">
    <text evidence="2">The sequence shown here is derived from an EMBL/GenBank/DDBJ whole genome shotgun (WGS) entry which is preliminary data.</text>
</comment>
<dbReference type="Proteomes" id="UP000821837">
    <property type="component" value="Chromosome 5"/>
</dbReference>
<organism evidence="2 3">
    <name type="scientific">Rhipicephalus sanguineus</name>
    <name type="common">Brown dog tick</name>
    <name type="synonym">Ixodes sanguineus</name>
    <dbReference type="NCBI Taxonomy" id="34632"/>
    <lineage>
        <taxon>Eukaryota</taxon>
        <taxon>Metazoa</taxon>
        <taxon>Ecdysozoa</taxon>
        <taxon>Arthropoda</taxon>
        <taxon>Chelicerata</taxon>
        <taxon>Arachnida</taxon>
        <taxon>Acari</taxon>
        <taxon>Parasitiformes</taxon>
        <taxon>Ixodida</taxon>
        <taxon>Ixodoidea</taxon>
        <taxon>Ixodidae</taxon>
        <taxon>Rhipicephalinae</taxon>
        <taxon>Rhipicephalus</taxon>
        <taxon>Rhipicephalus</taxon>
    </lineage>
</organism>
<evidence type="ECO:0000256" key="1">
    <source>
        <dbReference type="SAM" id="MobiDB-lite"/>
    </source>
</evidence>
<accession>A0A9D4SWT3</accession>
<evidence type="ECO:0000313" key="2">
    <source>
        <dbReference type="EMBL" id="KAH7952357.1"/>
    </source>
</evidence>
<evidence type="ECO:0000313" key="3">
    <source>
        <dbReference type="Proteomes" id="UP000821837"/>
    </source>
</evidence>
<proteinExistence type="predicted"/>
<gene>
    <name evidence="2" type="ORF">HPB52_022031</name>
</gene>
<dbReference type="VEuPathDB" id="VectorBase:RSAN_038748"/>
<feature type="region of interest" description="Disordered" evidence="1">
    <location>
        <begin position="74"/>
        <end position="103"/>
    </location>
</feature>